<dbReference type="EMBL" id="JXJN01024590">
    <property type="status" value="NOT_ANNOTATED_CDS"/>
    <property type="molecule type" value="Genomic_DNA"/>
</dbReference>
<evidence type="ECO:0000256" key="3">
    <source>
        <dbReference type="ARBA" id="ARBA00022989"/>
    </source>
</evidence>
<sequence>SVPQYTWVINSVDVEFLASSLINRPLESLDSGGVGSQIMFGGEVCGKNFIKRQNIRTDVTRDGMVNIVVSAFNSRVMAFDGRNFTMLWNYNFPASDSVSAIVSGHFNYDNIRDFMVKYNTGLGFPPRLGFGTSSSFSSFEGISSSDISMSFGVLEILK</sequence>
<keyword evidence="6" id="KW-1185">Reference proteome</keyword>
<keyword evidence="3" id="KW-1133">Transmembrane helix</keyword>
<dbReference type="PANTHER" id="PTHR21419">
    <property type="match status" value="1"/>
</dbReference>
<name>A0A1B0C2M5_9MUSC</name>
<dbReference type="VEuPathDB" id="VectorBase:GPPI047476"/>
<reference evidence="6" key="1">
    <citation type="submission" date="2015-01" db="EMBL/GenBank/DDBJ databases">
        <authorList>
            <person name="Aksoy S."/>
            <person name="Warren W."/>
            <person name="Wilson R.K."/>
        </authorList>
    </citation>
    <scope>NUCLEOTIDE SEQUENCE [LARGE SCALE GENOMIC DNA]</scope>
    <source>
        <strain evidence="6">IAEA</strain>
    </source>
</reference>
<evidence type="ECO:0000313" key="5">
    <source>
        <dbReference type="EnsemblMetazoa" id="GPPI047476-PA"/>
    </source>
</evidence>
<evidence type="ECO:0000256" key="2">
    <source>
        <dbReference type="ARBA" id="ARBA00022692"/>
    </source>
</evidence>
<evidence type="ECO:0000256" key="1">
    <source>
        <dbReference type="ARBA" id="ARBA00004167"/>
    </source>
</evidence>
<dbReference type="Proteomes" id="UP000092460">
    <property type="component" value="Unassembled WGS sequence"/>
</dbReference>
<dbReference type="AlphaFoldDB" id="A0A1B0C2M5"/>
<dbReference type="EnsemblMetazoa" id="GPPI047476-RA">
    <property type="protein sequence ID" value="GPPI047476-PA"/>
    <property type="gene ID" value="GPPI047476"/>
</dbReference>
<proteinExistence type="predicted"/>
<organism evidence="5 6">
    <name type="scientific">Glossina palpalis gambiensis</name>
    <dbReference type="NCBI Taxonomy" id="67801"/>
    <lineage>
        <taxon>Eukaryota</taxon>
        <taxon>Metazoa</taxon>
        <taxon>Ecdysozoa</taxon>
        <taxon>Arthropoda</taxon>
        <taxon>Hexapoda</taxon>
        <taxon>Insecta</taxon>
        <taxon>Pterygota</taxon>
        <taxon>Neoptera</taxon>
        <taxon>Endopterygota</taxon>
        <taxon>Diptera</taxon>
        <taxon>Brachycera</taxon>
        <taxon>Muscomorpha</taxon>
        <taxon>Hippoboscoidea</taxon>
        <taxon>Glossinidae</taxon>
        <taxon>Glossina</taxon>
    </lineage>
</organism>
<dbReference type="PANTHER" id="PTHR21419:SF30">
    <property type="entry name" value="IG-LIKE DOMAIN-CONTAINING PROTEIN"/>
    <property type="match status" value="1"/>
</dbReference>
<comment type="subcellular location">
    <subcellularLocation>
        <location evidence="1">Membrane</location>
        <topology evidence="1">Single-pass membrane protein</topology>
    </subcellularLocation>
</comment>
<dbReference type="GO" id="GO:0016020">
    <property type="term" value="C:membrane"/>
    <property type="evidence" value="ECO:0007669"/>
    <property type="project" value="UniProtKB-SubCell"/>
</dbReference>
<dbReference type="InterPro" id="IPR045232">
    <property type="entry name" value="FAM234"/>
</dbReference>
<evidence type="ECO:0000313" key="6">
    <source>
        <dbReference type="Proteomes" id="UP000092460"/>
    </source>
</evidence>
<protein>
    <submittedName>
        <fullName evidence="5">Uncharacterized protein</fullName>
    </submittedName>
</protein>
<keyword evidence="4" id="KW-0472">Membrane</keyword>
<accession>A0A1B0C2M5</accession>
<evidence type="ECO:0000256" key="4">
    <source>
        <dbReference type="ARBA" id="ARBA00023136"/>
    </source>
</evidence>
<keyword evidence="2" id="KW-0812">Transmembrane</keyword>
<reference evidence="5" key="2">
    <citation type="submission" date="2020-05" db="UniProtKB">
        <authorList>
            <consortium name="EnsemblMetazoa"/>
        </authorList>
    </citation>
    <scope>IDENTIFICATION</scope>
    <source>
        <strain evidence="5">IAEA</strain>
    </source>
</reference>